<dbReference type="STRING" id="48709.A0A1D2MLS5"/>
<accession>A0A1D2MLS5</accession>
<evidence type="ECO:0000256" key="3">
    <source>
        <dbReference type="ARBA" id="ARBA00012264"/>
    </source>
</evidence>
<dbReference type="InterPro" id="IPR044861">
    <property type="entry name" value="IPNS-like_FE2OG_OXY"/>
</dbReference>
<protein>
    <recommendedName>
        <fullName evidence="3">procollagen-lysine 5-dioxygenase</fullName>
        <ecNumber evidence="3">1.14.11.4</ecNumber>
    </recommendedName>
</protein>
<dbReference type="InterPro" id="IPR029044">
    <property type="entry name" value="Nucleotide-diphossugar_trans"/>
</dbReference>
<evidence type="ECO:0000256" key="2">
    <source>
        <dbReference type="ARBA" id="ARBA00004240"/>
    </source>
</evidence>
<dbReference type="InterPro" id="IPR050757">
    <property type="entry name" value="Collagen_mod_GT25"/>
</dbReference>
<organism evidence="14 15">
    <name type="scientific">Orchesella cincta</name>
    <name type="common">Springtail</name>
    <name type="synonym">Podura cincta</name>
    <dbReference type="NCBI Taxonomy" id="48709"/>
    <lineage>
        <taxon>Eukaryota</taxon>
        <taxon>Metazoa</taxon>
        <taxon>Ecdysozoa</taxon>
        <taxon>Arthropoda</taxon>
        <taxon>Hexapoda</taxon>
        <taxon>Collembola</taxon>
        <taxon>Entomobryomorpha</taxon>
        <taxon>Entomobryoidea</taxon>
        <taxon>Orchesellidae</taxon>
        <taxon>Orchesellinae</taxon>
        <taxon>Orchesella</taxon>
    </lineage>
</organism>
<sequence length="784" mass="89491">MTVFRLIRRNNSATVTMYVAAIVLIHCLLGAVTGVAGEESSDANPENLVVLTVATEWTESLQRYLRSGRVNGFDVKVLGLGQKWEGGDVRVGPGGGQKVNLVKAELEKLVQEKGSNDDLTVLFTDSYDVLLLGNGEQILKQFKMSNARILFGAEGFCWPDESLANEYPEVHRGKRYLNSGGYIGYASSLLKLLKSKEIENKDDDQLYFTKLFLDESVRTDLKIKLDTKSSIFHNLNGATAELEMQFVSGVATLLNTQQNTHPLVLHGNGPTKHILNSYGNYLANNWNEESGCASCWEDMISLTEIGEEKLPVVLLGIFIEKPIPFMEEFFGKIQHMDYPKKKIHLFIHNDAVYHEKIVTEFLANFSSEYASVKTIVPTDKTKEWHARNLAIDVAIKKNADFFFSVDGEAHLDNPFTLKLLIEQNRGIIAPLLVRPYKAWSNFWGALSSEGFYARSNDYMELVKGERRGLWNIPFISAVYLVNKTIFQNEKTKPSYINNLLDADMAFCLNNRNRDVFMFVSNRVDWGHLINSDNFETTHLHNELFQLFDNRWDWELRYLHSNWSKALDANLTLTDMMADKEMMPCPDVFWFPVVTPRYCTEKIEEMENYGKWSDGSNYDSRLDGGYENVPTVDIHMNQVGMEAQGLSFSDSMLSHFKPKMTSVQKRAMMNIQRLTNICFKLACKTNGSSSYPPFASMNFVVRYKPDEQRELKPHHDTSTYTINIALNTPHKDYEGGGCRFTRYNCSVRDTKLGYMIMHPGKLTHQHEGLRIFKGTRYIMVSFVDP</sequence>
<dbReference type="EMBL" id="LJIJ01000902">
    <property type="protein sequence ID" value="ODM93852.1"/>
    <property type="molecule type" value="Genomic_DNA"/>
</dbReference>
<keyword evidence="6" id="KW-0256">Endoplasmic reticulum</keyword>
<dbReference type="PANTHER" id="PTHR10730">
    <property type="entry name" value="PROCOLLAGEN-LYSINE,2-OXOGLUTARATE 5-DIOXYGENASE/GLYCOSYLTRANSFERASE 25 FAMILY MEMBER"/>
    <property type="match status" value="1"/>
</dbReference>
<dbReference type="OMA" id="TDVACNH"/>
<keyword evidence="4" id="KW-0479">Metal-binding</keyword>
<comment type="caution">
    <text evidence="14">The sequence shown here is derived from an EMBL/GenBank/DDBJ whole genome shotgun (WGS) entry which is preliminary data.</text>
</comment>
<keyword evidence="11" id="KW-0325">Glycoprotein</keyword>
<evidence type="ECO:0000256" key="12">
    <source>
        <dbReference type="ARBA" id="ARBA00047930"/>
    </source>
</evidence>
<evidence type="ECO:0000256" key="9">
    <source>
        <dbReference type="ARBA" id="ARBA00023002"/>
    </source>
</evidence>
<keyword evidence="8 14" id="KW-0223">Dioxygenase</keyword>
<evidence type="ECO:0000256" key="1">
    <source>
        <dbReference type="ARBA" id="ARBA00001961"/>
    </source>
</evidence>
<keyword evidence="10" id="KW-0408">Iron</keyword>
<dbReference type="AlphaFoldDB" id="A0A1D2MLS5"/>
<dbReference type="GO" id="GO:0005783">
    <property type="term" value="C:endoplasmic reticulum"/>
    <property type="evidence" value="ECO:0007669"/>
    <property type="project" value="UniProtKB-SubCell"/>
</dbReference>
<evidence type="ECO:0000313" key="14">
    <source>
        <dbReference type="EMBL" id="ODM93852.1"/>
    </source>
</evidence>
<evidence type="ECO:0000259" key="13">
    <source>
        <dbReference type="PROSITE" id="PS51471"/>
    </source>
</evidence>
<keyword evidence="9" id="KW-0560">Oxidoreductase</keyword>
<name>A0A1D2MLS5_ORCCI</name>
<comment type="cofactor">
    <cofactor evidence="1">
        <name>L-ascorbate</name>
        <dbReference type="ChEBI" id="CHEBI:38290"/>
    </cofactor>
</comment>
<evidence type="ECO:0000256" key="11">
    <source>
        <dbReference type="ARBA" id="ARBA00023180"/>
    </source>
</evidence>
<evidence type="ECO:0000256" key="6">
    <source>
        <dbReference type="ARBA" id="ARBA00022824"/>
    </source>
</evidence>
<dbReference type="SMART" id="SM00702">
    <property type="entry name" value="P4Hc"/>
    <property type="match status" value="1"/>
</dbReference>
<feature type="non-terminal residue" evidence="14">
    <location>
        <position position="784"/>
    </location>
</feature>
<comment type="catalytic activity">
    <reaction evidence="12">
        <text>L-lysyl-[collagen] + 2-oxoglutarate + O2 = (5R)-5-hydroxy-L-lysyl-[collagen] + succinate + CO2</text>
        <dbReference type="Rhea" id="RHEA:16569"/>
        <dbReference type="Rhea" id="RHEA-COMP:12751"/>
        <dbReference type="Rhea" id="RHEA-COMP:12752"/>
        <dbReference type="ChEBI" id="CHEBI:15379"/>
        <dbReference type="ChEBI" id="CHEBI:16526"/>
        <dbReference type="ChEBI" id="CHEBI:16810"/>
        <dbReference type="ChEBI" id="CHEBI:29969"/>
        <dbReference type="ChEBI" id="CHEBI:30031"/>
        <dbReference type="ChEBI" id="CHEBI:133442"/>
        <dbReference type="EC" id="1.14.11.4"/>
    </reaction>
</comment>
<dbReference type="Pfam" id="PF25342">
    <property type="entry name" value="GT_PLOD"/>
    <property type="match status" value="1"/>
</dbReference>
<feature type="domain" description="Fe2OG dioxygenase" evidence="13">
    <location>
        <begin position="692"/>
        <end position="784"/>
    </location>
</feature>
<dbReference type="GO" id="GO:0008475">
    <property type="term" value="F:procollagen-lysine 5-dioxygenase activity"/>
    <property type="evidence" value="ECO:0007669"/>
    <property type="project" value="UniProtKB-EC"/>
</dbReference>
<dbReference type="InterPro" id="IPR057589">
    <property type="entry name" value="GT_PLOD"/>
</dbReference>
<dbReference type="Proteomes" id="UP000094527">
    <property type="component" value="Unassembled WGS sequence"/>
</dbReference>
<dbReference type="OrthoDB" id="69177at2759"/>
<keyword evidence="15" id="KW-1185">Reference proteome</keyword>
<reference evidence="14 15" key="1">
    <citation type="journal article" date="2016" name="Genome Biol. Evol.">
        <title>Gene Family Evolution Reflects Adaptation to Soil Environmental Stressors in the Genome of the Collembolan Orchesella cincta.</title>
        <authorList>
            <person name="Faddeeva-Vakhrusheva A."/>
            <person name="Derks M.F."/>
            <person name="Anvar S.Y."/>
            <person name="Agamennone V."/>
            <person name="Suring W."/>
            <person name="Smit S."/>
            <person name="van Straalen N.M."/>
            <person name="Roelofs D."/>
        </authorList>
    </citation>
    <scope>NUCLEOTIDE SEQUENCE [LARGE SCALE GENOMIC DNA]</scope>
    <source>
        <tissue evidence="14">Mixed pool</tissue>
    </source>
</reference>
<dbReference type="InterPro" id="IPR006620">
    <property type="entry name" value="Pro_4_hyd_alph"/>
</dbReference>
<dbReference type="InterPro" id="IPR005123">
    <property type="entry name" value="Oxoglu/Fe-dep_dioxygenase_dom"/>
</dbReference>
<evidence type="ECO:0000256" key="10">
    <source>
        <dbReference type="ARBA" id="ARBA00023004"/>
    </source>
</evidence>
<keyword evidence="5" id="KW-0732">Signal</keyword>
<dbReference type="GO" id="GO:0031418">
    <property type="term" value="F:L-ascorbic acid binding"/>
    <property type="evidence" value="ECO:0007669"/>
    <property type="project" value="UniProtKB-KW"/>
</dbReference>
<dbReference type="Pfam" id="PF03171">
    <property type="entry name" value="2OG-FeII_Oxy"/>
    <property type="match status" value="1"/>
</dbReference>
<evidence type="ECO:0000256" key="8">
    <source>
        <dbReference type="ARBA" id="ARBA00022964"/>
    </source>
</evidence>
<keyword evidence="7" id="KW-0847">Vitamin C</keyword>
<evidence type="ECO:0000313" key="15">
    <source>
        <dbReference type="Proteomes" id="UP000094527"/>
    </source>
</evidence>
<dbReference type="PROSITE" id="PS51471">
    <property type="entry name" value="FE2OG_OXY"/>
    <property type="match status" value="1"/>
</dbReference>
<evidence type="ECO:0000256" key="4">
    <source>
        <dbReference type="ARBA" id="ARBA00022723"/>
    </source>
</evidence>
<evidence type="ECO:0000256" key="7">
    <source>
        <dbReference type="ARBA" id="ARBA00022896"/>
    </source>
</evidence>
<dbReference type="GO" id="GO:0005506">
    <property type="term" value="F:iron ion binding"/>
    <property type="evidence" value="ECO:0007669"/>
    <property type="project" value="InterPro"/>
</dbReference>
<dbReference type="Gene3D" id="2.60.120.620">
    <property type="entry name" value="q2cbj1_9rhob like domain"/>
    <property type="match status" value="1"/>
</dbReference>
<dbReference type="EC" id="1.14.11.4" evidence="3"/>
<comment type="subcellular location">
    <subcellularLocation>
        <location evidence="2">Endoplasmic reticulum</location>
    </subcellularLocation>
</comment>
<dbReference type="SUPFAM" id="SSF53448">
    <property type="entry name" value="Nucleotide-diphospho-sugar transferases"/>
    <property type="match status" value="1"/>
</dbReference>
<proteinExistence type="predicted"/>
<gene>
    <name evidence="14" type="ORF">Ocin01_12830</name>
</gene>
<evidence type="ECO:0000256" key="5">
    <source>
        <dbReference type="ARBA" id="ARBA00022729"/>
    </source>
</evidence>
<dbReference type="PANTHER" id="PTHR10730:SF45">
    <property type="entry name" value="PROCOLLAGEN-LYSINE,2-OXOGLUTARATE 5-DIOXYGENASE"/>
    <property type="match status" value="1"/>
</dbReference>